<dbReference type="Gene3D" id="3.40.1370.10">
    <property type="match status" value="1"/>
</dbReference>
<keyword evidence="3" id="KW-0687">Ribonucleoprotein</keyword>
<dbReference type="PANTHER" id="PTHR19431">
    <property type="entry name" value="60S RIBOSOMAL PROTEIN L4"/>
    <property type="match status" value="1"/>
</dbReference>
<dbReference type="GO" id="GO:1990904">
    <property type="term" value="C:ribonucleoprotein complex"/>
    <property type="evidence" value="ECO:0007669"/>
    <property type="project" value="UniProtKB-KW"/>
</dbReference>
<reference evidence="5" key="2">
    <citation type="journal article" date="2014" name="ISME J.">
        <title>Microbial stratification in low pH oxic and suboxic macroscopic growths along an acid mine drainage.</title>
        <authorList>
            <person name="Mendez-Garcia C."/>
            <person name="Mesa V."/>
            <person name="Sprenger R.R."/>
            <person name="Richter M."/>
            <person name="Diez M.S."/>
            <person name="Solano J."/>
            <person name="Bargiela R."/>
            <person name="Golyshina O.V."/>
            <person name="Manteca A."/>
            <person name="Ramos J.L."/>
            <person name="Gallego J.R."/>
            <person name="Llorente I."/>
            <person name="Martins Dos Santos V.A."/>
            <person name="Jensen O.N."/>
            <person name="Pelaez A.I."/>
            <person name="Sanchez J."/>
            <person name="Ferrer M."/>
        </authorList>
    </citation>
    <scope>NUCLEOTIDE SEQUENCE</scope>
</reference>
<feature type="region of interest" description="Disordered" evidence="4">
    <location>
        <begin position="57"/>
        <end position="90"/>
    </location>
</feature>
<evidence type="ECO:0000256" key="3">
    <source>
        <dbReference type="ARBA" id="ARBA00023274"/>
    </source>
</evidence>
<evidence type="ECO:0000256" key="4">
    <source>
        <dbReference type="SAM" id="MobiDB-lite"/>
    </source>
</evidence>
<protein>
    <submittedName>
        <fullName evidence="5">50S ribosomal protein L4P</fullName>
    </submittedName>
</protein>
<dbReference type="SUPFAM" id="SSF52166">
    <property type="entry name" value="Ribosomal protein L4"/>
    <property type="match status" value="1"/>
</dbReference>
<organism evidence="5">
    <name type="scientific">mine drainage metagenome</name>
    <dbReference type="NCBI Taxonomy" id="410659"/>
    <lineage>
        <taxon>unclassified sequences</taxon>
        <taxon>metagenomes</taxon>
        <taxon>ecological metagenomes</taxon>
    </lineage>
</organism>
<feature type="region of interest" description="Disordered" evidence="4">
    <location>
        <begin position="1"/>
        <end position="20"/>
    </location>
</feature>
<evidence type="ECO:0000256" key="1">
    <source>
        <dbReference type="ARBA" id="ARBA00010528"/>
    </source>
</evidence>
<sequence>MVESAETPAGGTEPHTPHHRVHLLGIDGSARSTTVQLPIEFSAPLRPDLVRRAVVAAQSHRRQPYGTSLTAGRRHSVRWSGKGHGVSRTPRLMESNRGAQAPNTVGGGQAHPPRVDRIWTKKINRREARLAFASALAATRDAALASARGHSVPEKL</sequence>
<keyword evidence="2 5" id="KW-0689">Ribosomal protein</keyword>
<dbReference type="GO" id="GO:0005840">
    <property type="term" value="C:ribosome"/>
    <property type="evidence" value="ECO:0007669"/>
    <property type="project" value="UniProtKB-KW"/>
</dbReference>
<comment type="similarity">
    <text evidence="1">Belongs to the universal ribosomal protein uL4 family.</text>
</comment>
<accession>T0YDF9</accession>
<gene>
    <name evidence="5" type="ORF">B2A_14419</name>
</gene>
<evidence type="ECO:0000256" key="2">
    <source>
        <dbReference type="ARBA" id="ARBA00022980"/>
    </source>
</evidence>
<dbReference type="AlphaFoldDB" id="T0YDF9"/>
<dbReference type="InterPro" id="IPR045240">
    <property type="entry name" value="Ribosomal_uL4_euk/arch"/>
</dbReference>
<proteinExistence type="inferred from homology"/>
<feature type="non-terminal residue" evidence="5">
    <location>
        <position position="156"/>
    </location>
</feature>
<dbReference type="EMBL" id="AUZZ01010469">
    <property type="protein sequence ID" value="EQD29837.1"/>
    <property type="molecule type" value="Genomic_DNA"/>
</dbReference>
<dbReference type="GO" id="GO:0006412">
    <property type="term" value="P:translation"/>
    <property type="evidence" value="ECO:0007669"/>
    <property type="project" value="InterPro"/>
</dbReference>
<dbReference type="GO" id="GO:0003735">
    <property type="term" value="F:structural constituent of ribosome"/>
    <property type="evidence" value="ECO:0007669"/>
    <property type="project" value="InterPro"/>
</dbReference>
<dbReference type="InterPro" id="IPR002136">
    <property type="entry name" value="Ribosomal_uL4"/>
</dbReference>
<dbReference type="InterPro" id="IPR023574">
    <property type="entry name" value="Ribosomal_uL4_dom_sf"/>
</dbReference>
<dbReference type="Pfam" id="PF00573">
    <property type="entry name" value="Ribosomal_L4"/>
    <property type="match status" value="1"/>
</dbReference>
<evidence type="ECO:0000313" key="5">
    <source>
        <dbReference type="EMBL" id="EQD29837.1"/>
    </source>
</evidence>
<reference evidence="5" key="1">
    <citation type="submission" date="2013-08" db="EMBL/GenBank/DDBJ databases">
        <authorList>
            <person name="Mendez C."/>
            <person name="Richter M."/>
            <person name="Ferrer M."/>
            <person name="Sanchez J."/>
        </authorList>
    </citation>
    <scope>NUCLEOTIDE SEQUENCE</scope>
</reference>
<name>T0YDF9_9ZZZZ</name>
<comment type="caution">
    <text evidence="5">The sequence shown here is derived from an EMBL/GenBank/DDBJ whole genome shotgun (WGS) entry which is preliminary data.</text>
</comment>